<keyword evidence="1" id="KW-0472">Membrane</keyword>
<dbReference type="Proteomes" id="UP000323824">
    <property type="component" value="Chromosome"/>
</dbReference>
<accession>A0A5C1Q7H5</accession>
<reference evidence="2 3" key="1">
    <citation type="submission" date="2019-02" db="EMBL/GenBank/DDBJ databases">
        <authorList>
            <person name="Fomenkov A."/>
            <person name="Dubinina G."/>
            <person name="Grabovich M."/>
            <person name="Vincze T."/>
            <person name="Roberts R.J."/>
        </authorList>
    </citation>
    <scope>NUCLEOTIDE SEQUENCE [LARGE SCALE GENOMIC DNA]</scope>
    <source>
        <strain evidence="2 3">P</strain>
    </source>
</reference>
<keyword evidence="3" id="KW-1185">Reference proteome</keyword>
<dbReference type="KEGG" id="sper:EW093_00620"/>
<proteinExistence type="predicted"/>
<evidence type="ECO:0000256" key="1">
    <source>
        <dbReference type="SAM" id="Phobius"/>
    </source>
</evidence>
<keyword evidence="1" id="KW-1133">Transmembrane helix</keyword>
<sequence length="1416" mass="158552">MSIKNSLLNHIIQIFSLLFVIFFTLFVFKPGLNKIQDEISSQKDSLIESLEHNSGLEIKYDSMSPLIFDSIVLNNVKINNIKGDNFVNVSKFTVKLNLFTILRSVLLKSRNSDFISSIDLRDGNVGLNFGDEWIYSLFKGGDISDPIITTKLFLKNIDGLLTWGDFNLDLSNIKGSISARDKRYYLNLKTNCTFNSDLNTPFKYIYSDISISGFLENSIVNLDSKLKLRNTSSDIGVIEDLDLGINIDSLVIYIKDLKGSQNSFIYDYPKSEMFFKVDVDKFNINDVFKPYDKELIPPQIMNSNFSGSVKGAYDLINETFIYSGKGELNTPDIVDGKPLRAQVNLIGDLSYVTFKTLNLYTHLGYLGFNGGLNLTNMFPNGRVYLRGINLGQGVLFDSNIKLDVVNNNFINAQFDYILTEGIKISNISSVIYIDDTDISFQALKEDSKQKLYISGNYNKMDKSITSSLSIEDLNLDLFKNIDILKGFDKFLNNKLSLTGDFNIRDNNISYNVKDIILEDYDNSPILSGEVRGNNSNFSLDSLDIRLDDIGFVGRIDGKKIDDTLFLKVDSLINDNKYKVDVSINPNNIKATGSYGLNFEYWFEDSKFINLSLDNFPIKYRNYDLETSLTGKLALLEDDSFLISVPTFSGEFKSDILPFNPIVNLSLDGSNKNLNISNFSITDNISTLRGGFNIDFTESGYISILGNLKGENSEEYNLNSLITPDLKDLFIDLNIKNFLLDRLGIQGLKGRSDLNVNLEKKDNKFSGDGSINAKEFFYNSSISSLGVEFKLSEELITLLNLTGKFNNNNLSIPLITYNFFTGDILGKANFSNTSSNLNLSSDIAIDLSIKPVKDIFSFDSNIIEDINGSITLLDFVVNDSTLFSNKNLRIFNNISALQIYSIDRNLKFIHSHKTGLTNLKISNPYFADLSMSGYVNDGDIDLSFKDIVLDGGFINNFLPNIVDLQSLYLYGQFNLHGPVNDPVINGLLWADTKFNLSYIPDEIRETRINLRFVDNVISLLPSSVELEGGGGISLSGEVVLRELVPESMLFELKIDKNRSIPILYPYGNIVTEVGLYTPKISYFWDNSGSIITGDAYIQNSEFYTKIINVTEDDSKSVKESSSGIELDLNVEIGANNKLYWPNKNFPILDATLKPGDKMSVKYNSVSGEFNVLGRISIINGEVDYSGKPFVLKEGEVILNLSKDQINPYLKIIGSKTVLDDNERQVEVLLTFEGGFFSDFKPTFSSNDPTKTEEDISSLVGLAFVGDSLSLLGADVVDEILTSYITTSVEEGIKDLIGVDDVKIKSGFISSLLTTTFPNIFNITNNSFDEGSESVYNLSQMLNNTSLTIGNFITDDLFVKGSISSIYENEELNLGVNLGLTLYTPYFQLGLSMEPKMSDNYIFEPELGLSIEWIYNPQ</sequence>
<gene>
    <name evidence="2" type="ORF">EW093_00620</name>
</gene>
<organism evidence="2 3">
    <name type="scientific">Thiospirochaeta perfilievii</name>
    <dbReference type="NCBI Taxonomy" id="252967"/>
    <lineage>
        <taxon>Bacteria</taxon>
        <taxon>Pseudomonadati</taxon>
        <taxon>Spirochaetota</taxon>
        <taxon>Spirochaetia</taxon>
        <taxon>Spirochaetales</taxon>
        <taxon>Spirochaetaceae</taxon>
        <taxon>Thiospirochaeta</taxon>
    </lineage>
</organism>
<evidence type="ECO:0000313" key="2">
    <source>
        <dbReference type="EMBL" id="QEN03268.1"/>
    </source>
</evidence>
<reference evidence="2 3" key="2">
    <citation type="submission" date="2019-09" db="EMBL/GenBank/DDBJ databases">
        <title>Complete Genome Sequence and Methylome Analysis of free living Spirochaetas.</title>
        <authorList>
            <person name="Leshcheva N."/>
            <person name="Mikheeva N."/>
        </authorList>
    </citation>
    <scope>NUCLEOTIDE SEQUENCE [LARGE SCALE GENOMIC DNA]</scope>
    <source>
        <strain evidence="2 3">P</strain>
    </source>
</reference>
<protein>
    <submittedName>
        <fullName evidence="2">Uncharacterized protein</fullName>
    </submittedName>
</protein>
<keyword evidence="1" id="KW-0812">Transmembrane</keyword>
<dbReference type="EMBL" id="CP035807">
    <property type="protein sequence ID" value="QEN03268.1"/>
    <property type="molecule type" value="Genomic_DNA"/>
</dbReference>
<evidence type="ECO:0000313" key="3">
    <source>
        <dbReference type="Proteomes" id="UP000323824"/>
    </source>
</evidence>
<dbReference type="OrthoDB" id="354433at2"/>
<feature type="transmembrane region" description="Helical" evidence="1">
    <location>
        <begin position="7"/>
        <end position="28"/>
    </location>
</feature>
<name>A0A5C1Q7H5_9SPIO</name>
<dbReference type="RefSeq" id="WP_149566528.1">
    <property type="nucleotide sequence ID" value="NZ_CP035807.1"/>
</dbReference>